<dbReference type="RefSeq" id="WP_121906444.1">
    <property type="nucleotide sequence ID" value="NZ_REFC01000011.1"/>
</dbReference>
<protein>
    <submittedName>
        <fullName evidence="2">Putative Rmd1/YagE family protein</fullName>
    </submittedName>
</protein>
<reference evidence="2 3" key="1">
    <citation type="submission" date="2018-10" db="EMBL/GenBank/DDBJ databases">
        <title>Genomic Encyclopedia of Archaeal and Bacterial Type Strains, Phase II (KMG-II): from individual species to whole genera.</title>
        <authorList>
            <person name="Goeker M."/>
        </authorList>
    </citation>
    <scope>NUCLEOTIDE SEQUENCE [LARGE SCALE GENOMIC DNA]</scope>
    <source>
        <strain evidence="2 3">DSM 23424</strain>
    </source>
</reference>
<dbReference type="Proteomes" id="UP000271339">
    <property type="component" value="Unassembled WGS sequence"/>
</dbReference>
<dbReference type="PANTHER" id="PTHR16255:SF6">
    <property type="entry name" value="PROTEIN RETARDED ROOT GROWTH-LIKE"/>
    <property type="match status" value="1"/>
</dbReference>
<evidence type="ECO:0000259" key="1">
    <source>
        <dbReference type="Pfam" id="PF02582"/>
    </source>
</evidence>
<dbReference type="InterPro" id="IPR003734">
    <property type="entry name" value="DUF155"/>
</dbReference>
<feature type="domain" description="DUF155" evidence="1">
    <location>
        <begin position="45"/>
        <end position="211"/>
    </location>
</feature>
<proteinExistence type="predicted"/>
<name>A0A3L9Z7M2_9FLAO</name>
<comment type="caution">
    <text evidence="2">The sequence shown here is derived from an EMBL/GenBank/DDBJ whole genome shotgun (WGS) entry which is preliminary data.</text>
</comment>
<organism evidence="2 3">
    <name type="scientific">Ulvibacter antarcticus</name>
    <dbReference type="NCBI Taxonomy" id="442714"/>
    <lineage>
        <taxon>Bacteria</taxon>
        <taxon>Pseudomonadati</taxon>
        <taxon>Bacteroidota</taxon>
        <taxon>Flavobacteriia</taxon>
        <taxon>Flavobacteriales</taxon>
        <taxon>Flavobacteriaceae</taxon>
        <taxon>Ulvibacter</taxon>
    </lineage>
</organism>
<gene>
    <name evidence="2" type="ORF">BXY75_0873</name>
</gene>
<dbReference type="EMBL" id="REFC01000011">
    <property type="protein sequence ID" value="RMA66448.1"/>
    <property type="molecule type" value="Genomic_DNA"/>
</dbReference>
<evidence type="ECO:0000313" key="3">
    <source>
        <dbReference type="Proteomes" id="UP000271339"/>
    </source>
</evidence>
<dbReference type="PANTHER" id="PTHR16255">
    <property type="entry name" value="REQUIRED FOR MEIOTIC NUCLEAR DIVISION PROTEIN 1 HOMOLOG"/>
    <property type="match status" value="1"/>
</dbReference>
<keyword evidence="3" id="KW-1185">Reference proteome</keyword>
<sequence length="258" mass="30058">MYSVQSYHIAQSVNIKAVRNKFKATLLFGDSDELFYKLNEEQYFYVFQFGIVSFFNVKASEVEEIIGQISPFGKENVSDSLSEDISVNISEKIVKVNFDSVTIPSFDEEMIRLIMLHTSQSVALDRYAEVTGLMLEEASVHTKTLEDKGRIYISKKKLKMLIGRIMNVKNGIYENMYIFDSPDLTWQDERLAKLDNDLKLTFDLKNRYRNIQDSIAITKENLELFKDIWDHKESSTLEWIIIILIFVEIIDLFVTKIL</sequence>
<dbReference type="InterPro" id="IPR051624">
    <property type="entry name" value="RMD1/Sad1-interacting"/>
</dbReference>
<evidence type="ECO:0000313" key="2">
    <source>
        <dbReference type="EMBL" id="RMA66448.1"/>
    </source>
</evidence>
<accession>A0A3L9Z7M2</accession>
<dbReference type="AlphaFoldDB" id="A0A3L9Z7M2"/>
<dbReference type="OrthoDB" id="942290at2"/>
<dbReference type="Pfam" id="PF02582">
    <property type="entry name" value="DUF155"/>
    <property type="match status" value="1"/>
</dbReference>